<sequence>MCVESYQRQECRLSLREDDEVEHASGSEPRLLHGGVQRFMKHLQTCLACKQRELTTNCRGQKSYYEEIGSHRILYGDKIHDTQETLLLVENEKISYNE</sequence>
<reference evidence="1 2" key="1">
    <citation type="submission" date="2023-03" db="EMBL/GenBank/DDBJ databases">
        <title>High recombination rates correlate with genetic variation in Cardiocondyla obscurior ants.</title>
        <authorList>
            <person name="Errbii M."/>
        </authorList>
    </citation>
    <scope>NUCLEOTIDE SEQUENCE [LARGE SCALE GENOMIC DNA]</scope>
    <source>
        <strain evidence="1">Alpha-2009</strain>
        <tissue evidence="1">Whole body</tissue>
    </source>
</reference>
<dbReference type="Proteomes" id="UP001430953">
    <property type="component" value="Unassembled WGS sequence"/>
</dbReference>
<gene>
    <name evidence="1" type="ORF">PUN28_001609</name>
</gene>
<keyword evidence="2" id="KW-1185">Reference proteome</keyword>
<comment type="caution">
    <text evidence="1">The sequence shown here is derived from an EMBL/GenBank/DDBJ whole genome shotgun (WGS) entry which is preliminary data.</text>
</comment>
<organism evidence="1 2">
    <name type="scientific">Cardiocondyla obscurior</name>
    <dbReference type="NCBI Taxonomy" id="286306"/>
    <lineage>
        <taxon>Eukaryota</taxon>
        <taxon>Metazoa</taxon>
        <taxon>Ecdysozoa</taxon>
        <taxon>Arthropoda</taxon>
        <taxon>Hexapoda</taxon>
        <taxon>Insecta</taxon>
        <taxon>Pterygota</taxon>
        <taxon>Neoptera</taxon>
        <taxon>Endopterygota</taxon>
        <taxon>Hymenoptera</taxon>
        <taxon>Apocrita</taxon>
        <taxon>Aculeata</taxon>
        <taxon>Formicoidea</taxon>
        <taxon>Formicidae</taxon>
        <taxon>Myrmicinae</taxon>
        <taxon>Cardiocondyla</taxon>
    </lineage>
</organism>
<evidence type="ECO:0000313" key="1">
    <source>
        <dbReference type="EMBL" id="KAL0129446.1"/>
    </source>
</evidence>
<dbReference type="EMBL" id="JADYXP020000002">
    <property type="protein sequence ID" value="KAL0129446.1"/>
    <property type="molecule type" value="Genomic_DNA"/>
</dbReference>
<evidence type="ECO:0000313" key="2">
    <source>
        <dbReference type="Proteomes" id="UP001430953"/>
    </source>
</evidence>
<name>A0AAW2GQA6_9HYME</name>
<accession>A0AAW2GQA6</accession>
<dbReference type="AlphaFoldDB" id="A0AAW2GQA6"/>
<protein>
    <submittedName>
        <fullName evidence="1">Uncharacterized protein</fullName>
    </submittedName>
</protein>
<proteinExistence type="predicted"/>